<sequence>MEPVWEYKWAFWNDKAGCFEQTPAWMTETEARSDWSYYTDPRSYAIEHTKRDRNRANRPIMGPLDEKVDWAKERRKREEIGRYKLPPFSTPSYEELRRIWKEHPNGTTRRLALEVQCGRHAIFELLALTAEVHFYLHK</sequence>
<dbReference type="EMBL" id="FNZM01000040">
    <property type="protein sequence ID" value="SEK15488.1"/>
    <property type="molecule type" value="Genomic_DNA"/>
</dbReference>
<name>A0AAQ1GPZ6_9BURK</name>
<comment type="caution">
    <text evidence="1">The sequence shown here is derived from an EMBL/GenBank/DDBJ whole genome shotgun (WGS) entry which is preliminary data.</text>
</comment>
<accession>A0AAQ1GPZ6</accession>
<organism evidence="1 2">
    <name type="scientific">Paraburkholderia tropica</name>
    <dbReference type="NCBI Taxonomy" id="92647"/>
    <lineage>
        <taxon>Bacteria</taxon>
        <taxon>Pseudomonadati</taxon>
        <taxon>Pseudomonadota</taxon>
        <taxon>Betaproteobacteria</taxon>
        <taxon>Burkholderiales</taxon>
        <taxon>Burkholderiaceae</taxon>
        <taxon>Paraburkholderia</taxon>
    </lineage>
</organism>
<dbReference type="Proteomes" id="UP000183529">
    <property type="component" value="Unassembled WGS sequence"/>
</dbReference>
<protein>
    <submittedName>
        <fullName evidence="1">Uncharacterized protein</fullName>
    </submittedName>
</protein>
<dbReference type="AlphaFoldDB" id="A0AAQ1GPZ6"/>
<proteinExistence type="predicted"/>
<evidence type="ECO:0000313" key="2">
    <source>
        <dbReference type="Proteomes" id="UP000183529"/>
    </source>
</evidence>
<dbReference type="RefSeq" id="WP_124263241.1">
    <property type="nucleotide sequence ID" value="NZ_CADFGN010000015.1"/>
</dbReference>
<reference evidence="1 2" key="1">
    <citation type="submission" date="2016-10" db="EMBL/GenBank/DDBJ databases">
        <authorList>
            <person name="Varghese N."/>
            <person name="Submissions S."/>
        </authorList>
    </citation>
    <scope>NUCLEOTIDE SEQUENCE [LARGE SCALE GENOMIC DNA]</scope>
    <source>
        <strain evidence="1 2">LMG 22274</strain>
    </source>
</reference>
<gene>
    <name evidence="1" type="ORF">SAMN05216550_14019</name>
</gene>
<evidence type="ECO:0000313" key="1">
    <source>
        <dbReference type="EMBL" id="SEK15488.1"/>
    </source>
</evidence>